<dbReference type="AlphaFoldDB" id="A0A9Q0XK72"/>
<evidence type="ECO:0000256" key="2">
    <source>
        <dbReference type="ARBA" id="ARBA00004613"/>
    </source>
</evidence>
<protein>
    <recommendedName>
        <fullName evidence="7">C-type lectin domain-containing protein</fullName>
    </recommendedName>
</protein>
<dbReference type="PANTHER" id="PTHR45710:SF8">
    <property type="entry name" value="RERATING FAMILY MEMBER 4"/>
    <property type="match status" value="1"/>
</dbReference>
<keyword evidence="9" id="KW-1185">Reference proteome</keyword>
<reference evidence="8" key="1">
    <citation type="journal article" date="2023" name="DNA Res.">
        <title>Chromosome-level genome assembly of Phrynocephalus forsythii using third-generation DNA sequencing and Hi-C analysis.</title>
        <authorList>
            <person name="Qi Y."/>
            <person name="Zhao W."/>
            <person name="Zhao Y."/>
            <person name="Niu C."/>
            <person name="Cao S."/>
            <person name="Zhang Y."/>
        </authorList>
    </citation>
    <scope>NUCLEOTIDE SEQUENCE</scope>
    <source>
        <tissue evidence="8">Muscle</tissue>
    </source>
</reference>
<name>A0A9Q0XK72_9SAUR</name>
<proteinExistence type="predicted"/>
<evidence type="ECO:0000256" key="5">
    <source>
        <dbReference type="SAM" id="MobiDB-lite"/>
    </source>
</evidence>
<organism evidence="8 9">
    <name type="scientific">Phrynocephalus forsythii</name>
    <dbReference type="NCBI Taxonomy" id="171643"/>
    <lineage>
        <taxon>Eukaryota</taxon>
        <taxon>Metazoa</taxon>
        <taxon>Chordata</taxon>
        <taxon>Craniata</taxon>
        <taxon>Vertebrata</taxon>
        <taxon>Euteleostomi</taxon>
        <taxon>Lepidosauria</taxon>
        <taxon>Squamata</taxon>
        <taxon>Bifurcata</taxon>
        <taxon>Unidentata</taxon>
        <taxon>Episquamata</taxon>
        <taxon>Toxicofera</taxon>
        <taxon>Iguania</taxon>
        <taxon>Acrodonta</taxon>
        <taxon>Agamidae</taxon>
        <taxon>Agaminae</taxon>
        <taxon>Phrynocephalus</taxon>
    </lineage>
</organism>
<dbReference type="OrthoDB" id="9043437at2759"/>
<evidence type="ECO:0000256" key="4">
    <source>
        <dbReference type="ARBA" id="ARBA00022734"/>
    </source>
</evidence>
<dbReference type="Gene3D" id="3.10.100.10">
    <property type="entry name" value="Mannose-Binding Protein A, subunit A"/>
    <property type="match status" value="1"/>
</dbReference>
<dbReference type="InterPro" id="IPR033992">
    <property type="entry name" value="NKR-like_CTLD"/>
</dbReference>
<feature type="region of interest" description="Disordered" evidence="5">
    <location>
        <begin position="1"/>
        <end position="91"/>
    </location>
</feature>
<feature type="compositionally biased region" description="Basic and acidic residues" evidence="5">
    <location>
        <begin position="1"/>
        <end position="29"/>
    </location>
</feature>
<dbReference type="PANTHER" id="PTHR45710">
    <property type="entry name" value="C-TYPE LECTIN DOMAIN-CONTAINING PROTEIN 180"/>
    <property type="match status" value="1"/>
</dbReference>
<dbReference type="GO" id="GO:0030246">
    <property type="term" value="F:carbohydrate binding"/>
    <property type="evidence" value="ECO:0007669"/>
    <property type="project" value="UniProtKB-KW"/>
</dbReference>
<dbReference type="GO" id="GO:0005886">
    <property type="term" value="C:plasma membrane"/>
    <property type="evidence" value="ECO:0007669"/>
    <property type="project" value="UniProtKB-SubCell"/>
</dbReference>
<dbReference type="InterPro" id="IPR050828">
    <property type="entry name" value="C-type_lectin/matrix_domain"/>
</dbReference>
<dbReference type="SUPFAM" id="SSF56436">
    <property type="entry name" value="C-type lectin-like"/>
    <property type="match status" value="1"/>
</dbReference>
<evidence type="ECO:0000259" key="7">
    <source>
        <dbReference type="PROSITE" id="PS50041"/>
    </source>
</evidence>
<feature type="transmembrane region" description="Helical" evidence="6">
    <location>
        <begin position="105"/>
        <end position="124"/>
    </location>
</feature>
<keyword evidence="6" id="KW-0812">Transmembrane</keyword>
<dbReference type="PROSITE" id="PS50041">
    <property type="entry name" value="C_TYPE_LECTIN_2"/>
    <property type="match status" value="1"/>
</dbReference>
<evidence type="ECO:0000313" key="8">
    <source>
        <dbReference type="EMBL" id="KAJ7317272.1"/>
    </source>
</evidence>
<dbReference type="GO" id="GO:0005576">
    <property type="term" value="C:extracellular region"/>
    <property type="evidence" value="ECO:0007669"/>
    <property type="project" value="UniProtKB-SubCell"/>
</dbReference>
<evidence type="ECO:0000313" key="9">
    <source>
        <dbReference type="Proteomes" id="UP001142489"/>
    </source>
</evidence>
<keyword evidence="6" id="KW-1133">Transmembrane helix</keyword>
<comment type="caution">
    <text evidence="8">The sequence shown here is derived from an EMBL/GenBank/DDBJ whole genome shotgun (WGS) entry which is preliminary data.</text>
</comment>
<keyword evidence="4" id="KW-0430">Lectin</keyword>
<gene>
    <name evidence="8" type="ORF">JRQ81_003434</name>
</gene>
<comment type="subcellular location">
    <subcellularLocation>
        <location evidence="1">Cell membrane</location>
        <topology evidence="1">Single-pass type II membrane protein</topology>
    </subcellularLocation>
    <subcellularLocation>
        <location evidence="2">Secreted</location>
    </subcellularLocation>
</comment>
<dbReference type="Pfam" id="PF00059">
    <property type="entry name" value="Lectin_C"/>
    <property type="match status" value="1"/>
</dbReference>
<dbReference type="InterPro" id="IPR001304">
    <property type="entry name" value="C-type_lectin-like"/>
</dbReference>
<feature type="domain" description="C-type lectin" evidence="7">
    <location>
        <begin position="145"/>
        <end position="247"/>
    </location>
</feature>
<keyword evidence="3" id="KW-0964">Secreted</keyword>
<dbReference type="CDD" id="cd03593">
    <property type="entry name" value="CLECT_NK_receptors_like"/>
    <property type="match status" value="1"/>
</dbReference>
<keyword evidence="6" id="KW-0472">Membrane</keyword>
<dbReference type="InterPro" id="IPR016187">
    <property type="entry name" value="CTDL_fold"/>
</dbReference>
<dbReference type="SMART" id="SM00034">
    <property type="entry name" value="CLECT"/>
    <property type="match status" value="1"/>
</dbReference>
<accession>A0A9Q0XK72</accession>
<dbReference type="Proteomes" id="UP001142489">
    <property type="component" value="Unassembled WGS sequence"/>
</dbReference>
<sequence length="257" mass="29530">MSDHKNNSFLPHQDEQRVETGVLKDRNSSDEGIESSDEVQQRKKRQHRKVPPELKQGVLNDQNSSDEGIESSEEVQPTSPPKWKKRQHRKVPPQIKQVCTKKMPVGIVVLFILIPCLVFTLISIPSKNQMGDAAPLPCSLDWIWYRRRCYYFSVAERNWTSSQNFCFLHNASLAMLTDEEKDFIHLLKGRDSFWIGLRRSPGQPWKWPNGDHATLEVLGDGGDCAYLDNDFQASSSRCSTPLRWMCSKPDASEKRTE</sequence>
<evidence type="ECO:0000256" key="6">
    <source>
        <dbReference type="SAM" id="Phobius"/>
    </source>
</evidence>
<evidence type="ECO:0000256" key="1">
    <source>
        <dbReference type="ARBA" id="ARBA00004401"/>
    </source>
</evidence>
<feature type="compositionally biased region" description="Basic residues" evidence="5">
    <location>
        <begin position="82"/>
        <end position="91"/>
    </location>
</feature>
<evidence type="ECO:0000256" key="3">
    <source>
        <dbReference type="ARBA" id="ARBA00022525"/>
    </source>
</evidence>
<dbReference type="InterPro" id="IPR016186">
    <property type="entry name" value="C-type_lectin-like/link_sf"/>
</dbReference>
<dbReference type="EMBL" id="JAPFRF010000011">
    <property type="protein sequence ID" value="KAJ7317272.1"/>
    <property type="molecule type" value="Genomic_DNA"/>
</dbReference>